<feature type="domain" description="Peptidase S9A N-terminal" evidence="7">
    <location>
        <begin position="56"/>
        <end position="459"/>
    </location>
</feature>
<proteinExistence type="inferred from homology"/>
<dbReference type="OrthoDB" id="9801421at2"/>
<protein>
    <submittedName>
        <fullName evidence="8">Oligopeptidase B</fullName>
        <ecNumber evidence="8">3.4.21.83</ecNumber>
    </submittedName>
</protein>
<evidence type="ECO:0000313" key="9">
    <source>
        <dbReference type="Proteomes" id="UP000232693"/>
    </source>
</evidence>
<feature type="compositionally biased region" description="Basic and acidic residues" evidence="5">
    <location>
        <begin position="36"/>
        <end position="54"/>
    </location>
</feature>
<dbReference type="PANTHER" id="PTHR11757">
    <property type="entry name" value="PROTEASE FAMILY S9A OLIGOPEPTIDASE"/>
    <property type="match status" value="1"/>
</dbReference>
<keyword evidence="2" id="KW-0645">Protease</keyword>
<evidence type="ECO:0000259" key="6">
    <source>
        <dbReference type="Pfam" id="PF00326"/>
    </source>
</evidence>
<dbReference type="Pfam" id="PF02897">
    <property type="entry name" value="Peptidase_S9_N"/>
    <property type="match status" value="1"/>
</dbReference>
<evidence type="ECO:0000259" key="7">
    <source>
        <dbReference type="Pfam" id="PF02897"/>
    </source>
</evidence>
<dbReference type="GO" id="GO:0006508">
    <property type="term" value="P:proteolysis"/>
    <property type="evidence" value="ECO:0007669"/>
    <property type="project" value="UniProtKB-KW"/>
</dbReference>
<dbReference type="PRINTS" id="PR00862">
    <property type="entry name" value="PROLIGOPTASE"/>
</dbReference>
<dbReference type="InterPro" id="IPR029058">
    <property type="entry name" value="AB_hydrolase_fold"/>
</dbReference>
<name>A0A2K9A6W9_9GAMM</name>
<dbReference type="EC" id="3.4.21.83" evidence="8"/>
<evidence type="ECO:0000256" key="5">
    <source>
        <dbReference type="SAM" id="MobiDB-lite"/>
    </source>
</evidence>
<reference evidence="8 9" key="1">
    <citation type="submission" date="2017-12" db="EMBL/GenBank/DDBJ databases">
        <title>Kangiella profundi FT102 completed genome.</title>
        <authorList>
            <person name="Xu J."/>
            <person name="Wang J."/>
            <person name="Lu Y."/>
        </authorList>
    </citation>
    <scope>NUCLEOTIDE SEQUENCE [LARGE SCALE GENOMIC DNA]</scope>
    <source>
        <strain evidence="8 9">FT102</strain>
    </source>
</reference>
<dbReference type="EMBL" id="CP025120">
    <property type="protein sequence ID" value="AUD78480.1"/>
    <property type="molecule type" value="Genomic_DNA"/>
</dbReference>
<feature type="region of interest" description="Disordered" evidence="5">
    <location>
        <begin position="31"/>
        <end position="57"/>
    </location>
</feature>
<dbReference type="SUPFAM" id="SSF53474">
    <property type="entry name" value="alpha/beta-Hydrolases"/>
    <property type="match status" value="1"/>
</dbReference>
<dbReference type="InterPro" id="IPR023302">
    <property type="entry name" value="Pept_S9A_N"/>
</dbReference>
<evidence type="ECO:0000256" key="4">
    <source>
        <dbReference type="ARBA" id="ARBA00022825"/>
    </source>
</evidence>
<dbReference type="SUPFAM" id="SSF50993">
    <property type="entry name" value="Peptidase/esterase 'gauge' domain"/>
    <property type="match status" value="1"/>
</dbReference>
<dbReference type="Gene3D" id="3.40.50.1820">
    <property type="entry name" value="alpha/beta hydrolase"/>
    <property type="match status" value="1"/>
</dbReference>
<keyword evidence="3 8" id="KW-0378">Hydrolase</keyword>
<dbReference type="Gene3D" id="2.130.10.120">
    <property type="entry name" value="Prolyl oligopeptidase, N-terminal domain"/>
    <property type="match status" value="1"/>
</dbReference>
<dbReference type="InterPro" id="IPR001375">
    <property type="entry name" value="Peptidase_S9_cat"/>
</dbReference>
<feature type="domain" description="Peptidase S9 prolyl oligopeptidase catalytic" evidence="6">
    <location>
        <begin position="520"/>
        <end position="735"/>
    </location>
</feature>
<keyword evidence="9" id="KW-1185">Reference proteome</keyword>
<dbReference type="InterPro" id="IPR051543">
    <property type="entry name" value="Serine_Peptidase_S9A"/>
</dbReference>
<dbReference type="InterPro" id="IPR002470">
    <property type="entry name" value="Peptidase_S9A"/>
</dbReference>
<dbReference type="Proteomes" id="UP000232693">
    <property type="component" value="Chromosome"/>
</dbReference>
<dbReference type="AlphaFoldDB" id="A0A2K9A6W9"/>
<evidence type="ECO:0000313" key="8">
    <source>
        <dbReference type="EMBL" id="AUD78480.1"/>
    </source>
</evidence>
<comment type="similarity">
    <text evidence="1">Belongs to the peptidase S9A family.</text>
</comment>
<dbReference type="Pfam" id="PF00326">
    <property type="entry name" value="Peptidase_S9"/>
    <property type="match status" value="1"/>
</dbReference>
<dbReference type="GO" id="GO:0004252">
    <property type="term" value="F:serine-type endopeptidase activity"/>
    <property type="evidence" value="ECO:0007669"/>
    <property type="project" value="UniProtKB-EC"/>
</dbReference>
<evidence type="ECO:0000256" key="2">
    <source>
        <dbReference type="ARBA" id="ARBA00022670"/>
    </source>
</evidence>
<gene>
    <name evidence="8" type="ORF">CW740_04115</name>
</gene>
<organism evidence="8 9">
    <name type="scientific">Kangiella profundi</name>
    <dbReference type="NCBI Taxonomy" id="1561924"/>
    <lineage>
        <taxon>Bacteria</taxon>
        <taxon>Pseudomonadati</taxon>
        <taxon>Pseudomonadota</taxon>
        <taxon>Gammaproteobacteria</taxon>
        <taxon>Kangiellales</taxon>
        <taxon>Kangiellaceae</taxon>
        <taxon>Kangiella</taxon>
    </lineage>
</organism>
<dbReference type="PANTHER" id="PTHR11757:SF19">
    <property type="entry name" value="PROLYL ENDOPEPTIDASE-LIKE"/>
    <property type="match status" value="1"/>
</dbReference>
<sequence length="738" mass="84367">MKYLLALISLVLIGVGVYFATSDKDTIPQQTTQEVGMKESQSDSHSDSLLDKEPQPPVAKKVAHEMTIHGDTRVDHYYWMRDDSRTDPEILSHLEAENAYKEAMLADTKSLQEKLYNEMVSRLEKDKSTVPYRQGDYFYYVRFEEDSEYPIYARKKGSMEAEEEILLNVNELAKGHDYFNVADTEISTNQQILAYSDDTIGRRIYTLRFKDLSTGKLLDDTLENTNGGVVWANDNQHLFYIRKDPQTLLGYQVFRHKLGTNQSEDVLVYEETDQTFYTGLGKSLDGSLIKIAHYSTETKGERLLDANKPTEGDFQLFYPLEEGHEYSTVKSGDHYYVLTNKDAKNFRLMKVHQDKHEDMSAWQEVIPHREDTQITGVVAFKDFIALTERSNGLTSIRVMNIKDGSFKSVNFEDPAYAARFSTNKNFDSNTLRYAYSSMTTPDSIYDFDMVTGESTLLKQDKVLGDFDPSNYKSERLFIEARDGAKVPVSLVYRKDMFKKDGTNPLYQYGYGSYGATMDANFRSNWLSLVDRGFVVAIAHIRGSQMLGRQWYEDGKMFNKINTFTDFIDVTDGLVNQQYAAKDKVFIAGGSAGGLLMGAVINMAPEKYRGVAAHVPFVDVVTTMLDESIPLTTNEYDEWGNPNNKDSYEYMLSYSPYDNVKAQDYPNMLVTTGLHDSQVQYFEPMKWVAKLREFKTDDNKLLFHTNMEAGHGGASGRFKRLEQTAMEYAFFLDLLGRND</sequence>
<keyword evidence="4" id="KW-0720">Serine protease</keyword>
<evidence type="ECO:0000256" key="1">
    <source>
        <dbReference type="ARBA" id="ARBA00005228"/>
    </source>
</evidence>
<dbReference type="KEGG" id="kpd:CW740_04115"/>
<evidence type="ECO:0000256" key="3">
    <source>
        <dbReference type="ARBA" id="ARBA00022801"/>
    </source>
</evidence>
<dbReference type="FunFam" id="3.40.50.1820:FF:000005">
    <property type="entry name" value="Prolyl endopeptidase"/>
    <property type="match status" value="1"/>
</dbReference>
<accession>A0A2K9A6W9</accession>